<reference evidence="1" key="1">
    <citation type="submission" date="2016-07" db="EMBL/GenBank/DDBJ databases">
        <authorList>
            <person name="Bretaudeau A."/>
        </authorList>
    </citation>
    <scope>NUCLEOTIDE SEQUENCE</scope>
    <source>
        <strain evidence="1">Rice</strain>
        <tissue evidence="1">Whole body</tissue>
    </source>
</reference>
<gene>
    <name evidence="1" type="ORF">SFRICE_037038</name>
</gene>
<evidence type="ECO:0000313" key="1">
    <source>
        <dbReference type="EMBL" id="SOQ58181.1"/>
    </source>
</evidence>
<organism evidence="1">
    <name type="scientific">Spodoptera frugiperda</name>
    <name type="common">Fall armyworm</name>
    <dbReference type="NCBI Taxonomy" id="7108"/>
    <lineage>
        <taxon>Eukaryota</taxon>
        <taxon>Metazoa</taxon>
        <taxon>Ecdysozoa</taxon>
        <taxon>Arthropoda</taxon>
        <taxon>Hexapoda</taxon>
        <taxon>Insecta</taxon>
        <taxon>Pterygota</taxon>
        <taxon>Neoptera</taxon>
        <taxon>Endopterygota</taxon>
        <taxon>Lepidoptera</taxon>
        <taxon>Glossata</taxon>
        <taxon>Ditrysia</taxon>
        <taxon>Noctuoidea</taxon>
        <taxon>Noctuidae</taxon>
        <taxon>Amphipyrinae</taxon>
        <taxon>Spodoptera</taxon>
    </lineage>
</organism>
<dbReference type="Gene3D" id="2.20.25.240">
    <property type="match status" value="2"/>
</dbReference>
<dbReference type="AlphaFoldDB" id="A0A2H1WYP3"/>
<proteinExistence type="predicted"/>
<name>A0A2H1WYP3_SPOFR</name>
<dbReference type="EMBL" id="ODYU01012074">
    <property type="protein sequence ID" value="SOQ58181.1"/>
    <property type="molecule type" value="Genomic_DNA"/>
</dbReference>
<accession>A0A2H1WYP3</accession>
<protein>
    <submittedName>
        <fullName evidence="1">SFRICE_037038</fullName>
    </submittedName>
</protein>
<sequence>MKALFYLYSILGQGFQMGPTDLERDLGYVFIPTLKGKNLLMYKQYTFSQAHHSTSYYCSKKLSGCRAFVRLTKDGTIREESTTHNHKPPTYMKTASDFGYEFIPSLKGKNLLMYKQYTFSQDHQSNRYYCSKRIYGRCRAFVRLTKDGAIREESTIHNHEPPKYMKMSNGTYT</sequence>